<dbReference type="Gene3D" id="3.30.750.44">
    <property type="match status" value="1"/>
</dbReference>
<dbReference type="GO" id="GO:0006508">
    <property type="term" value="P:proteolysis"/>
    <property type="evidence" value="ECO:0007669"/>
    <property type="project" value="UniProtKB-KW"/>
</dbReference>
<dbReference type="GO" id="GO:0008236">
    <property type="term" value="F:serine-type peptidase activity"/>
    <property type="evidence" value="ECO:0007669"/>
    <property type="project" value="InterPro"/>
</dbReference>
<dbReference type="Gene3D" id="2.60.120.260">
    <property type="entry name" value="Galactose-binding domain-like"/>
    <property type="match status" value="1"/>
</dbReference>
<evidence type="ECO:0000313" key="4">
    <source>
        <dbReference type="Proteomes" id="UP000184436"/>
    </source>
</evidence>
<name>A0A1M5AJ83_9BACE</name>
<feature type="signal peptide" evidence="1">
    <location>
        <begin position="1"/>
        <end position="20"/>
    </location>
</feature>
<dbReference type="Proteomes" id="UP000184436">
    <property type="component" value="Unassembled WGS sequence"/>
</dbReference>
<dbReference type="AlphaFoldDB" id="A0A1M5AJ83"/>
<evidence type="ECO:0000256" key="1">
    <source>
        <dbReference type="SAM" id="SignalP"/>
    </source>
</evidence>
<feature type="domain" description="Tail specific protease" evidence="2">
    <location>
        <begin position="548"/>
        <end position="709"/>
    </location>
</feature>
<keyword evidence="3" id="KW-0378">Hydrolase</keyword>
<keyword evidence="1" id="KW-0732">Signal</keyword>
<feature type="chain" id="PRO_5030031250" evidence="1">
    <location>
        <begin position="21"/>
        <end position="734"/>
    </location>
</feature>
<dbReference type="EMBL" id="FQVD01000015">
    <property type="protein sequence ID" value="SHF29972.1"/>
    <property type="molecule type" value="Genomic_DNA"/>
</dbReference>
<dbReference type="SUPFAM" id="SSF52096">
    <property type="entry name" value="ClpP/crotonase"/>
    <property type="match status" value="1"/>
</dbReference>
<dbReference type="Pfam" id="PF03572">
    <property type="entry name" value="Peptidase_S41"/>
    <property type="match status" value="1"/>
</dbReference>
<protein>
    <submittedName>
        <fullName evidence="3">C-terminal processing protease CtpA/Prc, contains a PDZ domain</fullName>
    </submittedName>
</protein>
<keyword evidence="3" id="KW-0645">Protease</keyword>
<keyword evidence="4" id="KW-1185">Reference proteome</keyword>
<evidence type="ECO:0000313" key="3">
    <source>
        <dbReference type="EMBL" id="SHF29972.1"/>
    </source>
</evidence>
<sequence>MKNKLLYLLSFLVITFAAHGQTQQGKKGFLSFDGVQIHALSDPGLQRFKMAWASDDSETQVDSQTLYGNQPSLFIRSSQGKGAKVQFHFSNRDIVGKTVVFSGKYKCAQARNAKVRFAIGLDTFLNTFENESTEVECNGDQDWQSFSVEMPLTRTSFFFFRLMTSGDMKLWLSDCQVLIDGQSLDILVDPSAEVDKDTEFMRDSRVALTEPIQQVMENLVVLGKVWGFLKYYHPQVVIGKYNWDFELFRVLPEIARAQNKEERNRALSKWIDKYGEITETEDYTVKDSTQYHRFAYLQWLEDPMLFDTDLSEKLVKIKNAKRNGVLNYYLPPLAGKEEVEFRREKVYPGISWKDQGFRLLTLYRLWNAVEYGFPYVNLTDHPWSTLLEKYLPEFYNPVSGSELYLSIQKLLAEINDSHGTYELPVKGSRMRGLPLGITLTADGNYAVESTHLKEIDRGTVIKAVNDKSVQELIEEFRPIIASSNENTLKRDVARRMFLTKEEEETVTVKEGKRTSKRKVHTQVYTMPEAVGRKMPEEYDLDSKDIIYINVAQISVERLNELMSGRINSKGLILDMRQYPQLYTKDILEKYLYPKPVPYMWFSMNSKKYPGNYFLDIKGNVGPKENPDYFKGKIAILVNEGTQSFGELSSIAYRAAPRSAVIGTQTAGANGHIGYFFLPYGIKINYTMAGAFYPNWGMNQRVGVKIDIPVVQTVEDVKYGEDAWIKKAIEYIEGE</sequence>
<accession>A0A1M5AJ83</accession>
<dbReference type="RefSeq" id="WP_025074865.1">
    <property type="nucleotide sequence ID" value="NZ_FQVD01000015.1"/>
</dbReference>
<proteinExistence type="predicted"/>
<dbReference type="InterPro" id="IPR005151">
    <property type="entry name" value="Tail-specific_protease"/>
</dbReference>
<gene>
    <name evidence="3" type="ORF">SAMN05444349_11580</name>
</gene>
<organism evidence="3 4">
    <name type="scientific">Bacteroides faecichinchillae</name>
    <dbReference type="NCBI Taxonomy" id="871325"/>
    <lineage>
        <taxon>Bacteria</taxon>
        <taxon>Pseudomonadati</taxon>
        <taxon>Bacteroidota</taxon>
        <taxon>Bacteroidia</taxon>
        <taxon>Bacteroidales</taxon>
        <taxon>Bacteroidaceae</taxon>
        <taxon>Bacteroides</taxon>
    </lineage>
</organism>
<evidence type="ECO:0000259" key="2">
    <source>
        <dbReference type="Pfam" id="PF03572"/>
    </source>
</evidence>
<dbReference type="InterPro" id="IPR029045">
    <property type="entry name" value="ClpP/crotonase-like_dom_sf"/>
</dbReference>
<dbReference type="STRING" id="871325.SAMN05444349_11580"/>
<dbReference type="OrthoDB" id="5379939at2"/>
<reference evidence="3 4" key="1">
    <citation type="submission" date="2016-11" db="EMBL/GenBank/DDBJ databases">
        <authorList>
            <person name="Jaros S."/>
            <person name="Januszkiewicz K."/>
            <person name="Wedrychowicz H."/>
        </authorList>
    </citation>
    <scope>NUCLEOTIDE SEQUENCE [LARGE SCALE GENOMIC DNA]</scope>
    <source>
        <strain evidence="3 4">DSM 26883</strain>
    </source>
</reference>
<dbReference type="Gene3D" id="3.90.226.10">
    <property type="entry name" value="2-enoyl-CoA Hydratase, Chain A, domain 1"/>
    <property type="match status" value="1"/>
</dbReference>